<feature type="transmembrane region" description="Helical" evidence="12">
    <location>
        <begin position="695"/>
        <end position="717"/>
    </location>
</feature>
<feature type="transmembrane region" description="Helical" evidence="12">
    <location>
        <begin position="414"/>
        <end position="442"/>
    </location>
</feature>
<dbReference type="InterPro" id="IPR032731">
    <property type="entry name" value="Arabino_trans_C"/>
</dbReference>
<dbReference type="Gene3D" id="2.60.120.940">
    <property type="entry name" value="EmbC, C-terminal domain, subdomain 2"/>
    <property type="match status" value="1"/>
</dbReference>
<feature type="transmembrane region" description="Helical" evidence="12">
    <location>
        <begin position="528"/>
        <end position="549"/>
    </location>
</feature>
<feature type="transmembrane region" description="Helical" evidence="12">
    <location>
        <begin position="368"/>
        <end position="384"/>
    </location>
</feature>
<evidence type="ECO:0000313" key="16">
    <source>
        <dbReference type="EMBL" id="NNH72130.1"/>
    </source>
</evidence>
<accession>A0A849C6U1</accession>
<feature type="region of interest" description="Disordered" evidence="11">
    <location>
        <begin position="805"/>
        <end position="827"/>
    </location>
</feature>
<feature type="transmembrane region" description="Helical" evidence="12">
    <location>
        <begin position="335"/>
        <end position="356"/>
    </location>
</feature>
<evidence type="ECO:0000256" key="4">
    <source>
        <dbReference type="ARBA" id="ARBA00022475"/>
    </source>
</evidence>
<comment type="caution">
    <text evidence="16">The sequence shown here is derived from an EMBL/GenBank/DDBJ whole genome shotgun (WGS) entry which is preliminary data.</text>
</comment>
<evidence type="ECO:0000256" key="5">
    <source>
        <dbReference type="ARBA" id="ARBA00022676"/>
    </source>
</evidence>
<dbReference type="GO" id="GO:0005886">
    <property type="term" value="C:plasma membrane"/>
    <property type="evidence" value="ECO:0007669"/>
    <property type="project" value="UniProtKB-SubCell"/>
</dbReference>
<comment type="subcellular location">
    <subcellularLocation>
        <location evidence="2">Cell membrane</location>
        <topology evidence="2">Multi-pass membrane protein</topology>
    </subcellularLocation>
</comment>
<evidence type="ECO:0000256" key="9">
    <source>
        <dbReference type="ARBA" id="ARBA00023136"/>
    </source>
</evidence>
<evidence type="ECO:0000259" key="14">
    <source>
        <dbReference type="Pfam" id="PF14896"/>
    </source>
</evidence>
<dbReference type="Pfam" id="PF17689">
    <property type="entry name" value="Arabino_trans_N"/>
    <property type="match status" value="1"/>
</dbReference>
<feature type="domain" description="Arabinosyltransferase C-terminal" evidence="14">
    <location>
        <begin position="716"/>
        <end position="1081"/>
    </location>
</feature>
<evidence type="ECO:0000256" key="1">
    <source>
        <dbReference type="ARBA" id="ARBA00003001"/>
    </source>
</evidence>
<keyword evidence="6 16" id="KW-0808">Transferase</keyword>
<reference evidence="16 17" key="1">
    <citation type="submission" date="2020-05" db="EMBL/GenBank/DDBJ databases">
        <title>MicrobeNet Type strains.</title>
        <authorList>
            <person name="Nicholson A.C."/>
        </authorList>
    </citation>
    <scope>NUCLEOTIDE SEQUENCE [LARGE SCALE GENOMIC DNA]</scope>
    <source>
        <strain evidence="16 17">JCM 3224</strain>
    </source>
</reference>
<gene>
    <name evidence="16" type="ORF">HLB23_20085</name>
</gene>
<dbReference type="Pfam" id="PF04602">
    <property type="entry name" value="Arabinose_trans"/>
    <property type="match status" value="1"/>
</dbReference>
<dbReference type="Proteomes" id="UP000586827">
    <property type="component" value="Unassembled WGS sequence"/>
</dbReference>
<keyword evidence="9 12" id="KW-0472">Membrane</keyword>
<feature type="transmembrane region" description="Helical" evidence="12">
    <location>
        <begin position="556"/>
        <end position="578"/>
    </location>
</feature>
<feature type="domain" description="Arabinofuranosyltransferase central" evidence="13">
    <location>
        <begin position="217"/>
        <end position="681"/>
    </location>
</feature>
<feature type="transmembrane region" description="Helical" evidence="12">
    <location>
        <begin position="463"/>
        <end position="486"/>
    </location>
</feature>
<organism evidence="16 17">
    <name type="scientific">Nocardia uniformis</name>
    <dbReference type="NCBI Taxonomy" id="53432"/>
    <lineage>
        <taxon>Bacteria</taxon>
        <taxon>Bacillati</taxon>
        <taxon>Actinomycetota</taxon>
        <taxon>Actinomycetes</taxon>
        <taxon>Mycobacteriales</taxon>
        <taxon>Nocardiaceae</taxon>
        <taxon>Nocardia</taxon>
    </lineage>
</organism>
<evidence type="ECO:0000256" key="8">
    <source>
        <dbReference type="ARBA" id="ARBA00022989"/>
    </source>
</evidence>
<comment type="function">
    <text evidence="1">Arabinosyl transferase responsible for the polymerization of arabinose into the arabinan of arabinogalactan.</text>
</comment>
<keyword evidence="7 12" id="KW-0812">Transmembrane</keyword>
<keyword evidence="8 12" id="KW-1133">Transmembrane helix</keyword>
<keyword evidence="10" id="KW-0961">Cell wall biogenesis/degradation</keyword>
<feature type="transmembrane region" description="Helical" evidence="12">
    <location>
        <begin position="258"/>
        <end position="278"/>
    </location>
</feature>
<dbReference type="InterPro" id="IPR042486">
    <property type="entry name" value="Arabino_trans_C_2"/>
</dbReference>
<feature type="transmembrane region" description="Helical" evidence="12">
    <location>
        <begin position="590"/>
        <end position="611"/>
    </location>
</feature>
<evidence type="ECO:0000256" key="10">
    <source>
        <dbReference type="ARBA" id="ARBA00023316"/>
    </source>
</evidence>
<dbReference type="AlphaFoldDB" id="A0A849C6U1"/>
<feature type="transmembrane region" description="Helical" evidence="12">
    <location>
        <begin position="618"/>
        <end position="641"/>
    </location>
</feature>
<evidence type="ECO:0000256" key="3">
    <source>
        <dbReference type="ARBA" id="ARBA00008195"/>
    </source>
</evidence>
<dbReference type="Gene3D" id="2.60.120.610">
    <property type="entry name" value="arabinofuranosyltransferase like domain"/>
    <property type="match status" value="1"/>
</dbReference>
<dbReference type="InterPro" id="IPR027451">
    <property type="entry name" value="EmbABC_dom1"/>
</dbReference>
<sequence>MTDVLVRADADSADRAESSTNGRSGGWARPVALIAGVIAVLSALAVPLLPVAVDATTLNWPQGETARSVEAPLVSYAPVTFDAEIPCAAIEQLAPTGGNLVATAPPGAPDLWRYGFQARVTAATTADDGVVTPGRLEAVLRDQSLVSVPVDQLGAGCAFSVHAGMTGATATLTGSDSEPVTLSGDYRPQIVGIFSDLAVADGTTVTVEVDSRFSSHPSPLKRVAIWLALAATVIALVALYRLDRGDRRHERHFLPRRWWALTPVDGVVIGTLVLWHFIGATTSDDGYQMGMARTSIGAGYMANYFAYFGVPENPVGTPYYDLLGQMSLLSTASPWMRLPALLAGIVSWLVISREVIPRLGAWIRRDRIAVWTGALGFLAVWLPYNNGLRPEPMVALGVLLTWCSVERAIATRRLLPYAVACAIGALSVTVGPSGLICFAPLLAGIRPIWRIVDARARVMGKPFISYPALLMPIAAAGAVVLAVMFADQTLSAMFEMRRVHEFVGPNVAWHDEYIRYQYLLMPTIDGSVGRRFGIFMLWIGLAVSAFVLLRRGGRIPFVAAGPVRRLLGSCIGVMLLMMTTPTKWTHHNGVYAGLAGAVAVVAAVAVGPRVLRSPRNRALFAAIVAFALALVFSSINGWWYVSNYSISWNDKPVVLAGIGLNKVFLLAALLLLALAGWFHMRAPEPGTPHRIPRPLWRLIVLPPLTLAAALLVLFQVASLAKGAVAQYPAFSLAKSNINAVTGNPGGLAREVLVETDPNAGMLNPLSGDAFTTFAADANGFVPGGVSNNLSSDDEVDTSGITETLKTTESGEDESGTTTAALPFGLNPATTPVLGTDGTGEPVATLTTGWYELPNPGDRSGIIAVTAAGRIRSVDADGVVKPGQSVEIEYGTADSAGVVTPVGRVTPIDIGPAPTWRNLRVPFTDIPVDATVIRLVATDRSQDPRQWVALTPPRMPQTRTLLDEVGCEVPVLLDWAVGLQFPCQRPFDHRSGIAEVPEYRILPDRGGALITNRWQNHDSGGPLGWTSMLLRPETVATYLKDDWDNDWGELQRFTRRDDSAVTAKPVITSETHSGMWSPGPINTAGWQR</sequence>
<dbReference type="GO" id="GO:0071555">
    <property type="term" value="P:cell wall organization"/>
    <property type="evidence" value="ECO:0007669"/>
    <property type="project" value="UniProtKB-KW"/>
</dbReference>
<dbReference type="GO" id="GO:0071766">
    <property type="term" value="P:Actinobacterium-type cell wall biogenesis"/>
    <property type="evidence" value="ECO:0007669"/>
    <property type="project" value="InterPro"/>
</dbReference>
<dbReference type="EMBL" id="JABELX010000007">
    <property type="protein sequence ID" value="NNH72130.1"/>
    <property type="molecule type" value="Genomic_DNA"/>
</dbReference>
<comment type="similarity">
    <text evidence="3">Belongs to the emb family.</text>
</comment>
<keyword evidence="5" id="KW-0328">Glycosyltransferase</keyword>
<feature type="compositionally biased region" description="Basic and acidic residues" evidence="11">
    <location>
        <begin position="1"/>
        <end position="17"/>
    </location>
</feature>
<evidence type="ECO:0000256" key="11">
    <source>
        <dbReference type="SAM" id="MobiDB-lite"/>
    </source>
</evidence>
<dbReference type="RefSeq" id="WP_084521054.1">
    <property type="nucleotide sequence ID" value="NZ_JABELX010000007.1"/>
</dbReference>
<evidence type="ECO:0000313" key="17">
    <source>
        <dbReference type="Proteomes" id="UP000586827"/>
    </source>
</evidence>
<evidence type="ECO:0000256" key="7">
    <source>
        <dbReference type="ARBA" id="ARBA00022692"/>
    </source>
</evidence>
<evidence type="ECO:0000259" key="15">
    <source>
        <dbReference type="Pfam" id="PF17689"/>
    </source>
</evidence>
<dbReference type="InterPro" id="IPR040920">
    <property type="entry name" value="Arabino_trans_N"/>
</dbReference>
<name>A0A849C6U1_9NOCA</name>
<protein>
    <submittedName>
        <fullName evidence="16">Arabinosyltransferase</fullName>
    </submittedName>
</protein>
<feature type="transmembrane region" description="Helical" evidence="12">
    <location>
        <begin position="653"/>
        <end position="674"/>
    </location>
</feature>
<feature type="domain" description="Arabinosyltransferas concanavalin like" evidence="15">
    <location>
        <begin position="54"/>
        <end position="212"/>
    </location>
</feature>
<evidence type="ECO:0000259" key="13">
    <source>
        <dbReference type="Pfam" id="PF04602"/>
    </source>
</evidence>
<keyword evidence="4" id="KW-1003">Cell membrane</keyword>
<feature type="region of interest" description="Disordered" evidence="11">
    <location>
        <begin position="1"/>
        <end position="24"/>
    </location>
</feature>
<dbReference type="Pfam" id="PF14896">
    <property type="entry name" value="Arabino_trans_C"/>
    <property type="match status" value="1"/>
</dbReference>
<dbReference type="GO" id="GO:0052636">
    <property type="term" value="F:arabinosyltransferase activity"/>
    <property type="evidence" value="ECO:0007669"/>
    <property type="project" value="InterPro"/>
</dbReference>
<proteinExistence type="inferred from homology"/>
<feature type="transmembrane region" description="Helical" evidence="12">
    <location>
        <begin position="223"/>
        <end position="242"/>
    </location>
</feature>
<evidence type="ECO:0000256" key="2">
    <source>
        <dbReference type="ARBA" id="ARBA00004651"/>
    </source>
</evidence>
<feature type="transmembrane region" description="Helical" evidence="12">
    <location>
        <begin position="31"/>
        <end position="53"/>
    </location>
</feature>
<dbReference type="InterPro" id="IPR007680">
    <property type="entry name" value="Arabino_trans_central"/>
</dbReference>
<keyword evidence="17" id="KW-1185">Reference proteome</keyword>
<dbReference type="Gene3D" id="3.40.190.160">
    <property type="match status" value="1"/>
</dbReference>
<evidence type="ECO:0000256" key="12">
    <source>
        <dbReference type="SAM" id="Phobius"/>
    </source>
</evidence>
<evidence type="ECO:0000256" key="6">
    <source>
        <dbReference type="ARBA" id="ARBA00022679"/>
    </source>
</evidence>